<organism evidence="8 9">
    <name type="scientific">Caldithrix abyssi DSM 13497</name>
    <dbReference type="NCBI Taxonomy" id="880073"/>
    <lineage>
        <taxon>Bacteria</taxon>
        <taxon>Pseudomonadati</taxon>
        <taxon>Calditrichota</taxon>
        <taxon>Calditrichia</taxon>
        <taxon>Calditrichales</taxon>
        <taxon>Calditrichaceae</taxon>
        <taxon>Caldithrix</taxon>
    </lineage>
</organism>
<evidence type="ECO:0000313" key="8">
    <source>
        <dbReference type="EMBL" id="EHO42833.1"/>
    </source>
</evidence>
<dbReference type="Gene3D" id="3.40.630.10">
    <property type="entry name" value="Zn peptidases"/>
    <property type="match status" value="1"/>
</dbReference>
<dbReference type="GO" id="GO:0008777">
    <property type="term" value="F:acetylornithine deacetylase activity"/>
    <property type="evidence" value="ECO:0007669"/>
    <property type="project" value="TreeGrafter"/>
</dbReference>
<dbReference type="PROSITE" id="PS00758">
    <property type="entry name" value="ARGE_DAPE_CPG2_1"/>
    <property type="match status" value="1"/>
</dbReference>
<dbReference type="InterPro" id="IPR002933">
    <property type="entry name" value="Peptidase_M20"/>
</dbReference>
<dbReference type="InterPro" id="IPR011650">
    <property type="entry name" value="Peptidase_M20_dimer"/>
</dbReference>
<evidence type="ECO:0000313" key="9">
    <source>
        <dbReference type="Proteomes" id="UP000004671"/>
    </source>
</evidence>
<dbReference type="PANTHER" id="PTHR43808:SF31">
    <property type="entry name" value="N-ACETYL-L-CITRULLINE DEACETYLASE"/>
    <property type="match status" value="1"/>
</dbReference>
<reference evidence="8 9" key="1">
    <citation type="submission" date="2011-09" db="EMBL/GenBank/DDBJ databases">
        <title>The permanent draft genome of Caldithrix abyssi DSM 13497.</title>
        <authorList>
            <consortium name="US DOE Joint Genome Institute (JGI-PGF)"/>
            <person name="Lucas S."/>
            <person name="Han J."/>
            <person name="Lapidus A."/>
            <person name="Bruce D."/>
            <person name="Goodwin L."/>
            <person name="Pitluck S."/>
            <person name="Peters L."/>
            <person name="Kyrpides N."/>
            <person name="Mavromatis K."/>
            <person name="Ivanova N."/>
            <person name="Mikhailova N."/>
            <person name="Chertkov O."/>
            <person name="Detter J.C."/>
            <person name="Tapia R."/>
            <person name="Han C."/>
            <person name="Land M."/>
            <person name="Hauser L."/>
            <person name="Markowitz V."/>
            <person name="Cheng J.-F."/>
            <person name="Hugenholtz P."/>
            <person name="Woyke T."/>
            <person name="Wu D."/>
            <person name="Spring S."/>
            <person name="Brambilla E."/>
            <person name="Klenk H.-P."/>
            <person name="Eisen J.A."/>
        </authorList>
    </citation>
    <scope>NUCLEOTIDE SEQUENCE [LARGE SCALE GENOMIC DNA]</scope>
    <source>
        <strain evidence="8 9">DSM 13497</strain>
    </source>
</reference>
<accession>H1XV00</accession>
<evidence type="ECO:0000256" key="3">
    <source>
        <dbReference type="ARBA" id="ARBA00022801"/>
    </source>
</evidence>
<dbReference type="InterPro" id="IPR017706">
    <property type="entry name" value="Peptidase_M20/DapE_YgeY"/>
</dbReference>
<evidence type="ECO:0000313" key="10">
    <source>
        <dbReference type="Proteomes" id="UP000183868"/>
    </source>
</evidence>
<evidence type="ECO:0000256" key="5">
    <source>
        <dbReference type="ARBA" id="ARBA00023285"/>
    </source>
</evidence>
<dbReference type="GO" id="GO:0006526">
    <property type="term" value="P:L-arginine biosynthetic process"/>
    <property type="evidence" value="ECO:0007669"/>
    <property type="project" value="TreeGrafter"/>
</dbReference>
<dbReference type="EMBL" id="CP018099">
    <property type="protein sequence ID" value="APF18868.1"/>
    <property type="molecule type" value="Genomic_DNA"/>
</dbReference>
<proteinExistence type="predicted"/>
<evidence type="ECO:0000256" key="1">
    <source>
        <dbReference type="ARBA" id="ARBA00001947"/>
    </source>
</evidence>
<evidence type="ECO:0000256" key="4">
    <source>
        <dbReference type="ARBA" id="ARBA00022833"/>
    </source>
</evidence>
<dbReference type="PANTHER" id="PTHR43808">
    <property type="entry name" value="ACETYLORNITHINE DEACETYLASE"/>
    <property type="match status" value="1"/>
</dbReference>
<dbReference type="STRING" id="880073.Cabys_2119"/>
<dbReference type="SUPFAM" id="SSF53187">
    <property type="entry name" value="Zn-dependent exopeptidases"/>
    <property type="match status" value="1"/>
</dbReference>
<dbReference type="PaxDb" id="880073-Calab_3229"/>
<dbReference type="FunCoup" id="H1XV00">
    <property type="interactions" value="81"/>
</dbReference>
<feature type="domain" description="Peptidase M20 dimerisation" evidence="6">
    <location>
        <begin position="180"/>
        <end position="285"/>
    </location>
</feature>
<evidence type="ECO:0000256" key="2">
    <source>
        <dbReference type="ARBA" id="ARBA00022723"/>
    </source>
</evidence>
<dbReference type="OrthoDB" id="9792335at2"/>
<evidence type="ECO:0000313" key="7">
    <source>
        <dbReference type="EMBL" id="APF18868.1"/>
    </source>
</evidence>
<dbReference type="Gene3D" id="3.30.70.360">
    <property type="match status" value="1"/>
</dbReference>
<dbReference type="GO" id="GO:0046872">
    <property type="term" value="F:metal ion binding"/>
    <property type="evidence" value="ECO:0007669"/>
    <property type="project" value="UniProtKB-KW"/>
</dbReference>
<dbReference type="NCBIfam" id="NF009555">
    <property type="entry name" value="PRK13004.1"/>
    <property type="match status" value="1"/>
</dbReference>
<reference evidence="7 10" key="2">
    <citation type="submission" date="2016-11" db="EMBL/GenBank/DDBJ databases">
        <title>Genomic analysis of Caldithrix abyssi and proposal of a novel bacterial phylum Caldithrichaeota.</title>
        <authorList>
            <person name="Kublanov I."/>
            <person name="Sigalova O."/>
            <person name="Gavrilov S."/>
            <person name="Lebedinsky A."/>
            <person name="Ivanova N."/>
            <person name="Daum C."/>
            <person name="Reddy T."/>
            <person name="Klenk H.P."/>
            <person name="Goker M."/>
            <person name="Reva O."/>
            <person name="Miroshnichenko M."/>
            <person name="Kyprides N."/>
            <person name="Woyke T."/>
            <person name="Gelfand M."/>
        </authorList>
    </citation>
    <scope>NUCLEOTIDE SEQUENCE [LARGE SCALE GENOMIC DNA]</scope>
    <source>
        <strain evidence="7 10">LF13</strain>
    </source>
</reference>
<dbReference type="Proteomes" id="UP000183868">
    <property type="component" value="Chromosome"/>
</dbReference>
<sequence length="403" mass="45249">MTEALKQSVRNDRAELEKLLQRLIQIRSYSGEEKEIVEFIQQTMQAYGFDEVLVDSLGSIVGRIGDGPVKIMFDAHIDTVQVTDSENWNYPPFEGKIIDGKIYGRGTVDEKPAMAGYLIAGKAIKEQYKGKALPFTLYVVGSVMEEDCDGYPLLHLIEKDGIRPDYVLLGEPTDLKIYRGQRGRMEIEVSTFGKSAHGAHNQHGINAIYKMSKIVDQIEQLDKQLEPVEPLGKGSITVSEISSKGPSLCSVPDFCRIHIDRRLTLHEDKETALDQLREIAQKLNIQAEIRIPHYRGKSWKGTEFEQEAYFPTWLLKEDHPLLKAARSAAQKVFGREVSTGVWSFSTNGVATAGRLNIPTFGFAPGREELSHSDREELSLDDLAKAAEFYAVFPFVLAETINKK</sequence>
<keyword evidence="4" id="KW-0862">Zinc</keyword>
<dbReference type="RefSeq" id="WP_006930185.1">
    <property type="nucleotide sequence ID" value="NZ_CM001402.1"/>
</dbReference>
<comment type="cofactor">
    <cofactor evidence="1">
        <name>Zn(2+)</name>
        <dbReference type="ChEBI" id="CHEBI:29105"/>
    </cofactor>
</comment>
<keyword evidence="9" id="KW-1185">Reference proteome</keyword>
<dbReference type="SUPFAM" id="SSF55031">
    <property type="entry name" value="Bacterial exopeptidase dimerisation domain"/>
    <property type="match status" value="1"/>
</dbReference>
<dbReference type="Pfam" id="PF01546">
    <property type="entry name" value="Peptidase_M20"/>
    <property type="match status" value="1"/>
</dbReference>
<dbReference type="InterPro" id="IPR036264">
    <property type="entry name" value="Bact_exopeptidase_dim_dom"/>
</dbReference>
<dbReference type="eggNOG" id="COG0624">
    <property type="taxonomic scope" value="Bacteria"/>
</dbReference>
<dbReference type="Pfam" id="PF07687">
    <property type="entry name" value="M20_dimer"/>
    <property type="match status" value="1"/>
</dbReference>
<evidence type="ECO:0000259" key="6">
    <source>
        <dbReference type="Pfam" id="PF07687"/>
    </source>
</evidence>
<dbReference type="NCBIfam" id="TIGR03526">
    <property type="entry name" value="selenium_YgeY"/>
    <property type="match status" value="1"/>
</dbReference>
<dbReference type="KEGG" id="caby:Cabys_2119"/>
<dbReference type="AlphaFoldDB" id="H1XV00"/>
<keyword evidence="5" id="KW-0170">Cobalt</keyword>
<dbReference type="InParanoid" id="H1XV00"/>
<gene>
    <name evidence="7" type="ORF">Cabys_2119</name>
    <name evidence="8" type="ORF">Calab_3229</name>
</gene>
<keyword evidence="2" id="KW-0479">Metal-binding</keyword>
<protein>
    <submittedName>
        <fullName evidence="8">Putative selenium metabolism hydrolase</fullName>
    </submittedName>
</protein>
<dbReference type="Proteomes" id="UP000004671">
    <property type="component" value="Chromosome"/>
</dbReference>
<dbReference type="EMBL" id="CM001402">
    <property type="protein sequence ID" value="EHO42833.1"/>
    <property type="molecule type" value="Genomic_DNA"/>
</dbReference>
<keyword evidence="3 8" id="KW-0378">Hydrolase</keyword>
<name>H1XV00_CALAY</name>
<dbReference type="InterPro" id="IPR001261">
    <property type="entry name" value="ArgE/DapE_CS"/>
</dbReference>
<dbReference type="HOGENOM" id="CLU_021802_2_1_0"/>
<dbReference type="InterPro" id="IPR050072">
    <property type="entry name" value="Peptidase_M20A"/>
</dbReference>